<evidence type="ECO:0000313" key="2">
    <source>
        <dbReference type="EMBL" id="KAB0399904.1"/>
    </source>
</evidence>
<accession>A0A643CIE2</accession>
<reference evidence="2 3" key="1">
    <citation type="journal article" date="2019" name="PLoS ONE">
        <title>Genomic analyses reveal an absence of contemporary introgressive admixture between fin whales and blue whales, despite known hybrids.</title>
        <authorList>
            <person name="Westbury M.V."/>
            <person name="Petersen B."/>
            <person name="Lorenzen E.D."/>
        </authorList>
    </citation>
    <scope>NUCLEOTIDE SEQUENCE [LARGE SCALE GENOMIC DNA]</scope>
    <source>
        <strain evidence="2">FinWhale-01</strain>
    </source>
</reference>
<gene>
    <name evidence="2" type="ORF">E2I00_005991</name>
</gene>
<evidence type="ECO:0000259" key="1">
    <source>
        <dbReference type="PROSITE" id="PS50003"/>
    </source>
</evidence>
<dbReference type="InterPro" id="IPR052589">
    <property type="entry name" value="Arf-GAP_dual-PH_domain"/>
</dbReference>
<sequence length="223" mass="25708">EIVDWFNALRAARLQYLKMAFPELPEPELVPLITRNYLKQGFMEKTGPKQREPFKKRWFALDPQERRLLYYKNPLVRATAGPTAVHPQAEDAFEQGQVFLGSDEQGYQVYEDLPKGIRGNRWKAGITIVTPQRRFIFTCPSEKEQREWMESFRDVLSRPLTPLNLLSKMQGLSLRLRAQHQQRVATAAGDPLASQRTWWEGEVFTLALGAQQECPTVGSYQGL</sequence>
<dbReference type="InterPro" id="IPR001849">
    <property type="entry name" value="PH_domain"/>
</dbReference>
<evidence type="ECO:0000313" key="3">
    <source>
        <dbReference type="Proteomes" id="UP000437017"/>
    </source>
</evidence>
<dbReference type="Pfam" id="PF00169">
    <property type="entry name" value="PH"/>
    <property type="match status" value="1"/>
</dbReference>
<dbReference type="PANTHER" id="PTHR46021">
    <property type="entry name" value="ARF-GAP WITH DUAL PH DOMAIN-CONTAINING PROTEIN 1-LIKE PROTEIN"/>
    <property type="match status" value="1"/>
</dbReference>
<dbReference type="SUPFAM" id="SSF50729">
    <property type="entry name" value="PH domain-like"/>
    <property type="match status" value="1"/>
</dbReference>
<dbReference type="PROSITE" id="PS50003">
    <property type="entry name" value="PH_DOMAIN"/>
    <property type="match status" value="1"/>
</dbReference>
<dbReference type="GO" id="GO:0005737">
    <property type="term" value="C:cytoplasm"/>
    <property type="evidence" value="ECO:0007669"/>
    <property type="project" value="TreeGrafter"/>
</dbReference>
<dbReference type="SMART" id="SM00233">
    <property type="entry name" value="PH"/>
    <property type="match status" value="1"/>
</dbReference>
<feature type="non-terminal residue" evidence="2">
    <location>
        <position position="1"/>
    </location>
</feature>
<keyword evidence="3" id="KW-1185">Reference proteome</keyword>
<dbReference type="GO" id="GO:1902936">
    <property type="term" value="F:phosphatidylinositol bisphosphate binding"/>
    <property type="evidence" value="ECO:0007669"/>
    <property type="project" value="InterPro"/>
</dbReference>
<dbReference type="EMBL" id="SGJD01001445">
    <property type="protein sequence ID" value="KAB0399904.1"/>
    <property type="molecule type" value="Genomic_DNA"/>
</dbReference>
<comment type="caution">
    <text evidence="2">The sequence shown here is derived from an EMBL/GenBank/DDBJ whole genome shotgun (WGS) entry which is preliminary data.</text>
</comment>
<dbReference type="InterPro" id="IPR011993">
    <property type="entry name" value="PH-like_dom_sf"/>
</dbReference>
<dbReference type="Gene3D" id="2.30.29.30">
    <property type="entry name" value="Pleckstrin-homology domain (PH domain)/Phosphotyrosine-binding domain (PTB)"/>
    <property type="match status" value="1"/>
</dbReference>
<dbReference type="GO" id="GO:0005096">
    <property type="term" value="F:GTPase activator activity"/>
    <property type="evidence" value="ECO:0007669"/>
    <property type="project" value="InterPro"/>
</dbReference>
<dbReference type="PANTHER" id="PTHR46021:SF6">
    <property type="entry name" value="ARF-GAP WITH DUAL PH DOMAIN-CONTAINING PROTEIN 2"/>
    <property type="match status" value="1"/>
</dbReference>
<dbReference type="InterPro" id="IPR037851">
    <property type="entry name" value="PH2_ADAP"/>
</dbReference>
<dbReference type="FunFam" id="2.30.29.30:FF:000099">
    <property type="entry name" value="Arf-GAP with dual PH domain-containing protein 1"/>
    <property type="match status" value="1"/>
</dbReference>
<name>A0A643CIE2_BALPH</name>
<dbReference type="AlphaFoldDB" id="A0A643CIE2"/>
<dbReference type="Proteomes" id="UP000437017">
    <property type="component" value="Unassembled WGS sequence"/>
</dbReference>
<dbReference type="GO" id="GO:0007507">
    <property type="term" value="P:heart development"/>
    <property type="evidence" value="ECO:0007669"/>
    <property type="project" value="TreeGrafter"/>
</dbReference>
<protein>
    <recommendedName>
        <fullName evidence="1">PH domain-containing protein</fullName>
    </recommendedName>
</protein>
<feature type="domain" description="PH" evidence="1">
    <location>
        <begin position="36"/>
        <end position="157"/>
    </location>
</feature>
<organism evidence="2 3">
    <name type="scientific">Balaenoptera physalus</name>
    <name type="common">Fin whale</name>
    <name type="synonym">Balaena physalus</name>
    <dbReference type="NCBI Taxonomy" id="9770"/>
    <lineage>
        <taxon>Eukaryota</taxon>
        <taxon>Metazoa</taxon>
        <taxon>Chordata</taxon>
        <taxon>Craniata</taxon>
        <taxon>Vertebrata</taxon>
        <taxon>Euteleostomi</taxon>
        <taxon>Mammalia</taxon>
        <taxon>Eutheria</taxon>
        <taxon>Laurasiatheria</taxon>
        <taxon>Artiodactyla</taxon>
        <taxon>Whippomorpha</taxon>
        <taxon>Cetacea</taxon>
        <taxon>Mysticeti</taxon>
        <taxon>Balaenopteridae</taxon>
        <taxon>Balaenoptera</taxon>
    </lineage>
</organism>
<dbReference type="OrthoDB" id="73919at2759"/>
<dbReference type="CDD" id="cd01251">
    <property type="entry name" value="PH2_ADAP"/>
    <property type="match status" value="1"/>
</dbReference>
<dbReference type="GO" id="GO:0005547">
    <property type="term" value="F:phosphatidylinositol-3,4,5-trisphosphate binding"/>
    <property type="evidence" value="ECO:0007669"/>
    <property type="project" value="TreeGrafter"/>
</dbReference>
<dbReference type="GO" id="GO:0005886">
    <property type="term" value="C:plasma membrane"/>
    <property type="evidence" value="ECO:0007669"/>
    <property type="project" value="TreeGrafter"/>
</dbReference>
<proteinExistence type="predicted"/>